<proteinExistence type="predicted"/>
<dbReference type="PANTHER" id="PTHR45702:SF2">
    <property type="entry name" value="KUZBANIAN, ISOFORM A"/>
    <property type="match status" value="1"/>
</dbReference>
<dbReference type="OMA" id="HVPATNP"/>
<feature type="active site" evidence="4">
    <location>
        <position position="384"/>
    </location>
</feature>
<dbReference type="KEGG" id="tad:TRIADDRAFT_19172"/>
<dbReference type="InterPro" id="IPR001762">
    <property type="entry name" value="Disintegrin_dom"/>
</dbReference>
<dbReference type="CTD" id="6749915"/>
<dbReference type="Pfam" id="PF21299">
    <property type="entry name" value="ADAM10_Cys-rich"/>
    <property type="match status" value="1"/>
</dbReference>
<keyword evidence="6" id="KW-0472">Membrane</keyword>
<evidence type="ECO:0000256" key="4">
    <source>
        <dbReference type="PROSITE-ProRule" id="PRU00276"/>
    </source>
</evidence>
<keyword evidence="3" id="KW-0165">Cleavage on pair of basic residues</keyword>
<keyword evidence="6" id="KW-0812">Transmembrane</keyword>
<dbReference type="MEROPS" id="M12.322"/>
<feature type="domain" description="Peptidase M12B" evidence="8">
    <location>
        <begin position="218"/>
        <end position="441"/>
    </location>
</feature>
<dbReference type="InParanoid" id="B3RL71"/>
<dbReference type="SUPFAM" id="SSF57552">
    <property type="entry name" value="Blood coagulation inhibitor (disintegrin)"/>
    <property type="match status" value="1"/>
</dbReference>
<dbReference type="Pfam" id="PF00200">
    <property type="entry name" value="Disintegrin"/>
    <property type="match status" value="1"/>
</dbReference>
<feature type="binding site" evidence="4">
    <location>
        <position position="387"/>
    </location>
    <ligand>
        <name>Zn(2+)</name>
        <dbReference type="ChEBI" id="CHEBI:29105"/>
        <note>catalytic</note>
    </ligand>
</feature>
<dbReference type="GO" id="GO:0004222">
    <property type="term" value="F:metalloendopeptidase activity"/>
    <property type="evidence" value="ECO:0000318"/>
    <property type="project" value="GO_Central"/>
</dbReference>
<evidence type="ECO:0000259" key="8">
    <source>
        <dbReference type="PROSITE" id="PS50215"/>
    </source>
</evidence>
<dbReference type="EC" id="3.4.24.81" evidence="2"/>
<dbReference type="RefSeq" id="XP_002108701.1">
    <property type="nucleotide sequence ID" value="XM_002108665.1"/>
</dbReference>
<dbReference type="Proteomes" id="UP000009022">
    <property type="component" value="Unassembled WGS sequence"/>
</dbReference>
<dbReference type="AlphaFoldDB" id="B3RL71"/>
<keyword evidence="4" id="KW-0862">Zinc</keyword>
<keyword evidence="6" id="KW-1133">Transmembrane helix</keyword>
<evidence type="ECO:0000313" key="10">
    <source>
        <dbReference type="Proteomes" id="UP000009022"/>
    </source>
</evidence>
<evidence type="ECO:0000313" key="9">
    <source>
        <dbReference type="EMBL" id="EDV29499.1"/>
    </source>
</evidence>
<feature type="region of interest" description="Disordered" evidence="5">
    <location>
        <begin position="715"/>
        <end position="786"/>
    </location>
</feature>
<accession>B3RL71</accession>
<dbReference type="SUPFAM" id="SSF55486">
    <property type="entry name" value="Metalloproteases ('zincins'), catalytic domain"/>
    <property type="match status" value="1"/>
</dbReference>
<dbReference type="Pfam" id="PF13688">
    <property type="entry name" value="Reprolysin_5"/>
    <property type="match status" value="1"/>
</dbReference>
<sequence>MAVYLSQWLNKAIVLSLLLLFYAVFCFALVRKNLNGNIDVYDTLNYDTTRLRKSNRIKRSVGDSPVSLNFRAFDRHFKLRLEPDNGLFTNDFIVESSGKPYMFDRSIVMKGKLADESDSEVYGTIVDDKFHGKIISNGDEYYVESSKPYFSSPEKFHSVIYRKSDIRFKRSHPISGCGIDQEVAKKIEEVRQMKRPLNARKNSEENIQRGSRELPTQNTCQLLVQADHTFTKYYDNNIETATGVLSNLVQSATRMYASTDFDGDGLADNIGFIIKRIKINTTADASQPNNPFAPANIGVSKYLDIASQANHNDFCLAVTFANRDFENGVLGLAWVAGAGGAGGICDRFQPYKGQSMSLNSAIVTILNYGSHVSTAVTEVTLAHELGHNFGSQHDPTTNPTCAPGGSVGNFIMYPKATAGNKVNNKKFSSCSKNYIKPILNSRATNSGGCFRSREAAICGNGVVEAGEACDCGYRQRCKDSCCNAPYENSALTPPGYKPCQLVTGKTCSPSAGPCCNPVTCNYQPAAGNVSCAKAGECSLEAFCDGTNYTCPTAEPKPDIQTTCANGVKVCKEGQCEGSICEKFGQVSCTCTVTTDLCSICCMNKTSKCAVASWISGVKNLSPGTPCNAFTGYCDVFGKCRQVNEDGPLNRLTNILFSAETIQNLLDWIKKYPWAVALICLGVIMFMALFIKACSVHTPSSNPTMVRHRQLTLRRSRRYRDDQDPQLQRRLPPSGPGDARYFKQDPRAPQSSDHQGASHHGKHGYQAKAQYRDRTELQHITAIKPKA</sequence>
<evidence type="ECO:0000256" key="1">
    <source>
        <dbReference type="ARBA" id="ARBA00001809"/>
    </source>
</evidence>
<feature type="binding site" evidence="4">
    <location>
        <position position="393"/>
    </location>
    <ligand>
        <name>Zn(2+)</name>
        <dbReference type="ChEBI" id="CHEBI:29105"/>
        <note>catalytic</note>
    </ligand>
</feature>
<evidence type="ECO:0000256" key="5">
    <source>
        <dbReference type="SAM" id="MobiDB-lite"/>
    </source>
</evidence>
<dbReference type="FunCoup" id="B3RL71">
    <property type="interactions" value="2375"/>
</dbReference>
<dbReference type="EMBL" id="DS985241">
    <property type="protein sequence ID" value="EDV29499.1"/>
    <property type="molecule type" value="Genomic_DNA"/>
</dbReference>
<evidence type="ECO:0000259" key="7">
    <source>
        <dbReference type="PROSITE" id="PS50214"/>
    </source>
</evidence>
<dbReference type="SMART" id="SM00050">
    <property type="entry name" value="DISIN"/>
    <property type="match status" value="1"/>
</dbReference>
<feature type="transmembrane region" description="Helical" evidence="6">
    <location>
        <begin position="12"/>
        <end position="30"/>
    </location>
</feature>
<dbReference type="InterPro" id="IPR036436">
    <property type="entry name" value="Disintegrin_dom_sf"/>
</dbReference>
<dbReference type="GO" id="GO:0046872">
    <property type="term" value="F:metal ion binding"/>
    <property type="evidence" value="ECO:0007669"/>
    <property type="project" value="UniProtKB-KW"/>
</dbReference>
<keyword evidence="10" id="KW-1185">Reference proteome</keyword>
<dbReference type="Gene3D" id="3.40.390.10">
    <property type="entry name" value="Collagenase (Catalytic Domain)"/>
    <property type="match status" value="1"/>
</dbReference>
<feature type="domain" description="Disintegrin" evidence="7">
    <location>
        <begin position="455"/>
        <end position="558"/>
    </location>
</feature>
<gene>
    <name evidence="9" type="ORF">TRIADDRAFT_19172</name>
</gene>
<evidence type="ECO:0000256" key="2">
    <source>
        <dbReference type="ARBA" id="ARBA00012332"/>
    </source>
</evidence>
<reference evidence="9 10" key="1">
    <citation type="journal article" date="2008" name="Nature">
        <title>The Trichoplax genome and the nature of placozoans.</title>
        <authorList>
            <person name="Srivastava M."/>
            <person name="Begovic E."/>
            <person name="Chapman J."/>
            <person name="Putnam N.H."/>
            <person name="Hellsten U."/>
            <person name="Kawashima T."/>
            <person name="Kuo A."/>
            <person name="Mitros T."/>
            <person name="Salamov A."/>
            <person name="Carpenter M.L."/>
            <person name="Signorovitch A.Y."/>
            <person name="Moreno M.A."/>
            <person name="Kamm K."/>
            <person name="Grimwood J."/>
            <person name="Schmutz J."/>
            <person name="Shapiro H."/>
            <person name="Grigoriev I.V."/>
            <person name="Buss L.W."/>
            <person name="Schierwater B."/>
            <person name="Dellaporta S.L."/>
            <person name="Rokhsar D.S."/>
        </authorList>
    </citation>
    <scope>NUCLEOTIDE SEQUENCE [LARGE SCALE GENOMIC DNA]</scope>
    <source>
        <strain evidence="9 10">Grell-BS-1999</strain>
    </source>
</reference>
<organism evidence="9 10">
    <name type="scientific">Trichoplax adhaerens</name>
    <name type="common">Trichoplax reptans</name>
    <dbReference type="NCBI Taxonomy" id="10228"/>
    <lineage>
        <taxon>Eukaryota</taxon>
        <taxon>Metazoa</taxon>
        <taxon>Placozoa</taxon>
        <taxon>Uniplacotomia</taxon>
        <taxon>Trichoplacea</taxon>
        <taxon>Trichoplacidae</taxon>
        <taxon>Trichoplax</taxon>
    </lineage>
</organism>
<dbReference type="HOGENOM" id="CLU_004602_0_1_1"/>
<dbReference type="PANTHER" id="PTHR45702">
    <property type="entry name" value="ADAM10/ADAM17 METALLOPEPTIDASE FAMILY MEMBER"/>
    <property type="match status" value="1"/>
</dbReference>
<comment type="catalytic activity">
    <reaction evidence="1">
        <text>Endopeptidase of broad specificity.</text>
        <dbReference type="EC" id="3.4.24.81"/>
    </reaction>
</comment>
<dbReference type="GO" id="GO:0007219">
    <property type="term" value="P:Notch signaling pathway"/>
    <property type="evidence" value="ECO:0000318"/>
    <property type="project" value="GO_Central"/>
</dbReference>
<feature type="binding site" evidence="4">
    <location>
        <position position="383"/>
    </location>
    <ligand>
        <name>Zn(2+)</name>
        <dbReference type="ChEBI" id="CHEBI:29105"/>
        <note>catalytic</note>
    </ligand>
</feature>
<name>B3RL71_TRIAD</name>
<dbReference type="GeneID" id="6749915"/>
<keyword evidence="4" id="KW-0479">Metal-binding</keyword>
<dbReference type="OrthoDB" id="2149267at2759"/>
<dbReference type="PhylomeDB" id="B3RL71"/>
<dbReference type="PROSITE" id="PS50215">
    <property type="entry name" value="ADAM_MEPRO"/>
    <property type="match status" value="1"/>
</dbReference>
<dbReference type="InterPro" id="IPR049038">
    <property type="entry name" value="ADAM10_Cys-rich"/>
</dbReference>
<evidence type="ECO:0000256" key="3">
    <source>
        <dbReference type="ARBA" id="ARBA00022685"/>
    </source>
</evidence>
<comment type="caution">
    <text evidence="4">Lacks conserved residue(s) required for the propagation of feature annotation.</text>
</comment>
<dbReference type="InterPro" id="IPR001590">
    <property type="entry name" value="Peptidase_M12B"/>
</dbReference>
<dbReference type="InterPro" id="IPR051489">
    <property type="entry name" value="ADAM_Metalloproteinase"/>
</dbReference>
<dbReference type="GO" id="GO:0006509">
    <property type="term" value="P:membrane protein ectodomain proteolysis"/>
    <property type="evidence" value="ECO:0000318"/>
    <property type="project" value="GO_Central"/>
</dbReference>
<feature type="transmembrane region" description="Helical" evidence="6">
    <location>
        <begin position="671"/>
        <end position="690"/>
    </location>
</feature>
<dbReference type="PROSITE" id="PS50214">
    <property type="entry name" value="DISINTEGRIN_2"/>
    <property type="match status" value="1"/>
</dbReference>
<dbReference type="eggNOG" id="KOG3658">
    <property type="taxonomic scope" value="Eukaryota"/>
</dbReference>
<dbReference type="InterPro" id="IPR024079">
    <property type="entry name" value="MetalloPept_cat_dom_sf"/>
</dbReference>
<dbReference type="GO" id="GO:0005886">
    <property type="term" value="C:plasma membrane"/>
    <property type="evidence" value="ECO:0000318"/>
    <property type="project" value="GO_Central"/>
</dbReference>
<protein>
    <recommendedName>
        <fullName evidence="2">ADAM10 endopeptidase</fullName>
        <ecNumber evidence="2">3.4.24.81</ecNumber>
    </recommendedName>
</protein>
<evidence type="ECO:0000256" key="6">
    <source>
        <dbReference type="SAM" id="Phobius"/>
    </source>
</evidence>
<dbReference type="Gene3D" id="4.10.70.10">
    <property type="entry name" value="Disintegrin domain"/>
    <property type="match status" value="1"/>
</dbReference>